<dbReference type="AlphaFoldDB" id="A0A8S9V8Z5"/>
<sequence length="146" mass="17081">MTLPSNKTYNDILDSHYETFGYDVSAFLAAGIKGLDEWLNYRVAWEDVVKKLLPDKNEWEKMIPKLTGPNKHGQRAWKVQHVYQHVDVWRWYVETGQKFFPLVAKLARVWFGRSISTAFQEKVLSAGSFVKSRQRTRTDNERANDS</sequence>
<name>A0A8S9V8Z5_PHYIN</name>
<protein>
    <submittedName>
        <fullName evidence="1">Uncharacterized protein</fullName>
    </submittedName>
</protein>
<evidence type="ECO:0000313" key="1">
    <source>
        <dbReference type="EMBL" id="KAF4147862.1"/>
    </source>
</evidence>
<evidence type="ECO:0000313" key="2">
    <source>
        <dbReference type="Proteomes" id="UP000704712"/>
    </source>
</evidence>
<organism evidence="1 2">
    <name type="scientific">Phytophthora infestans</name>
    <name type="common">Potato late blight agent</name>
    <name type="synonym">Botrytis infestans</name>
    <dbReference type="NCBI Taxonomy" id="4787"/>
    <lineage>
        <taxon>Eukaryota</taxon>
        <taxon>Sar</taxon>
        <taxon>Stramenopiles</taxon>
        <taxon>Oomycota</taxon>
        <taxon>Peronosporomycetes</taxon>
        <taxon>Peronosporales</taxon>
        <taxon>Peronosporaceae</taxon>
        <taxon>Phytophthora</taxon>
    </lineage>
</organism>
<accession>A0A8S9V8Z5</accession>
<comment type="caution">
    <text evidence="1">The sequence shown here is derived from an EMBL/GenBank/DDBJ whole genome shotgun (WGS) entry which is preliminary data.</text>
</comment>
<reference evidence="1" key="1">
    <citation type="submission" date="2020-03" db="EMBL/GenBank/DDBJ databases">
        <title>Hybrid Assembly of Korean Phytophthora infestans isolates.</title>
        <authorList>
            <person name="Prokchorchik M."/>
            <person name="Lee Y."/>
            <person name="Seo J."/>
            <person name="Cho J.-H."/>
            <person name="Park Y.-E."/>
            <person name="Jang D.-C."/>
            <person name="Im J.-S."/>
            <person name="Choi J.-G."/>
            <person name="Park H.-J."/>
            <person name="Lee G.-B."/>
            <person name="Lee Y.-G."/>
            <person name="Hong S.-Y."/>
            <person name="Cho K."/>
            <person name="Sohn K.H."/>
        </authorList>
    </citation>
    <scope>NUCLEOTIDE SEQUENCE</scope>
    <source>
        <strain evidence="1">KR_2_A2</strain>
    </source>
</reference>
<dbReference type="EMBL" id="JAACNO010000397">
    <property type="protein sequence ID" value="KAF4147862.1"/>
    <property type="molecule type" value="Genomic_DNA"/>
</dbReference>
<proteinExistence type="predicted"/>
<dbReference type="Proteomes" id="UP000704712">
    <property type="component" value="Unassembled WGS sequence"/>
</dbReference>
<gene>
    <name evidence="1" type="ORF">GN958_ATG02928</name>
</gene>